<evidence type="ECO:0000313" key="2">
    <source>
        <dbReference type="Proteomes" id="UP001358324"/>
    </source>
</evidence>
<dbReference type="Proteomes" id="UP001358324">
    <property type="component" value="Unassembled WGS sequence"/>
</dbReference>
<sequence>MIFAVETEEGSLTVFPTEGDVVAYCEGLDVEAATWLFWAADGSPLEAEFITPNKRGWFSVQSGNYRLTPASPEHHAHLAEALHEIARLEPTPLFKSLLQVREHLVQNGAGTSDEA</sequence>
<evidence type="ECO:0000313" key="1">
    <source>
        <dbReference type="EMBL" id="MEF3081105.1"/>
    </source>
</evidence>
<comment type="caution">
    <text evidence="1">The sequence shown here is derived from an EMBL/GenBank/DDBJ whole genome shotgun (WGS) entry which is preliminary data.</text>
</comment>
<proteinExistence type="predicted"/>
<reference evidence="1 2" key="1">
    <citation type="submission" date="2024-01" db="EMBL/GenBank/DDBJ databases">
        <title>Novel species of the genus Luteimonas isolated from rivers.</title>
        <authorList>
            <person name="Lu H."/>
        </authorList>
    </citation>
    <scope>NUCLEOTIDE SEQUENCE [LARGE SCALE GENOMIC DNA]</scope>
    <source>
        <strain evidence="1 2">SMYT11W</strain>
    </source>
</reference>
<dbReference type="RefSeq" id="WP_332076856.1">
    <property type="nucleotide sequence ID" value="NZ_JAZHBM010000001.1"/>
</dbReference>
<dbReference type="EMBL" id="JAZHBM010000001">
    <property type="protein sequence ID" value="MEF3081105.1"/>
    <property type="molecule type" value="Genomic_DNA"/>
</dbReference>
<keyword evidence="2" id="KW-1185">Reference proteome</keyword>
<gene>
    <name evidence="1" type="ORF">V3391_02595</name>
</gene>
<accession>A0ABU7WAX1</accession>
<name>A0ABU7WAX1_9GAMM</name>
<organism evidence="1 2">
    <name type="scientific">Luteimonas flava</name>
    <dbReference type="NCBI Taxonomy" id="3115822"/>
    <lineage>
        <taxon>Bacteria</taxon>
        <taxon>Pseudomonadati</taxon>
        <taxon>Pseudomonadota</taxon>
        <taxon>Gammaproteobacteria</taxon>
        <taxon>Lysobacterales</taxon>
        <taxon>Lysobacteraceae</taxon>
        <taxon>Luteimonas</taxon>
    </lineage>
</organism>
<protein>
    <submittedName>
        <fullName evidence="1">Uncharacterized protein</fullName>
    </submittedName>
</protein>